<comment type="caution">
    <text evidence="2">The sequence shown here is derived from an EMBL/GenBank/DDBJ whole genome shotgun (WGS) entry which is preliminary data.</text>
</comment>
<evidence type="ECO:0000256" key="1">
    <source>
        <dbReference type="SAM" id="SignalP"/>
    </source>
</evidence>
<protein>
    <submittedName>
        <fullName evidence="2">Uncharacterized protein</fullName>
    </submittedName>
</protein>
<feature type="chain" id="PRO_5041305616" evidence="1">
    <location>
        <begin position="18"/>
        <end position="81"/>
    </location>
</feature>
<evidence type="ECO:0000313" key="2">
    <source>
        <dbReference type="EMBL" id="KAK0612172.1"/>
    </source>
</evidence>
<reference evidence="2" key="1">
    <citation type="submission" date="2023-06" db="EMBL/GenBank/DDBJ databases">
        <title>Genome-scale phylogeny and comparative genomics of the fungal order Sordariales.</title>
        <authorList>
            <consortium name="Lawrence Berkeley National Laboratory"/>
            <person name="Hensen N."/>
            <person name="Bonometti L."/>
            <person name="Westerberg I."/>
            <person name="Brannstrom I.O."/>
            <person name="Guillou S."/>
            <person name="Cros-Aarteil S."/>
            <person name="Calhoun S."/>
            <person name="Haridas S."/>
            <person name="Kuo A."/>
            <person name="Mondo S."/>
            <person name="Pangilinan J."/>
            <person name="Riley R."/>
            <person name="Labutti K."/>
            <person name="Andreopoulos B."/>
            <person name="Lipzen A."/>
            <person name="Chen C."/>
            <person name="Yanf M."/>
            <person name="Daum C."/>
            <person name="Ng V."/>
            <person name="Clum A."/>
            <person name="Steindorff A."/>
            <person name="Ohm R."/>
            <person name="Martin F."/>
            <person name="Silar P."/>
            <person name="Natvig D."/>
            <person name="Lalanne C."/>
            <person name="Gautier V."/>
            <person name="Ament-Velasquez S.L."/>
            <person name="Kruys A."/>
            <person name="Hutchinson M.I."/>
            <person name="Powell A.J."/>
            <person name="Barry K."/>
            <person name="Miller A.N."/>
            <person name="Grigoriev I.V."/>
            <person name="Debuchy R."/>
            <person name="Gladieux P."/>
            <person name="Thoren M.H."/>
            <person name="Johannesson H."/>
        </authorList>
    </citation>
    <scope>NUCLEOTIDE SEQUENCE</scope>
    <source>
        <strain evidence="2">CBS 606.72</strain>
    </source>
</reference>
<evidence type="ECO:0000313" key="3">
    <source>
        <dbReference type="Proteomes" id="UP001175000"/>
    </source>
</evidence>
<name>A0AA39TI28_9PEZI</name>
<gene>
    <name evidence="2" type="ORF">B0T14DRAFT_531728</name>
</gene>
<dbReference type="AlphaFoldDB" id="A0AA39TI28"/>
<keyword evidence="3" id="KW-1185">Reference proteome</keyword>
<dbReference type="Proteomes" id="UP001175000">
    <property type="component" value="Unassembled WGS sequence"/>
</dbReference>
<dbReference type="EMBL" id="JAULSU010000007">
    <property type="protein sequence ID" value="KAK0612172.1"/>
    <property type="molecule type" value="Genomic_DNA"/>
</dbReference>
<proteinExistence type="predicted"/>
<keyword evidence="1" id="KW-0732">Signal</keyword>
<sequence>MKLQLLIFAILASPGNACKCISPGGRNSPELTRLCCKRSWAVYGKEVEDCTWDPFRKPDGPRDFTICCRYHGDESDCEYNF</sequence>
<accession>A0AA39TI28</accession>
<feature type="signal peptide" evidence="1">
    <location>
        <begin position="1"/>
        <end position="17"/>
    </location>
</feature>
<organism evidence="2 3">
    <name type="scientific">Immersiella caudata</name>
    <dbReference type="NCBI Taxonomy" id="314043"/>
    <lineage>
        <taxon>Eukaryota</taxon>
        <taxon>Fungi</taxon>
        <taxon>Dikarya</taxon>
        <taxon>Ascomycota</taxon>
        <taxon>Pezizomycotina</taxon>
        <taxon>Sordariomycetes</taxon>
        <taxon>Sordariomycetidae</taxon>
        <taxon>Sordariales</taxon>
        <taxon>Lasiosphaeriaceae</taxon>
        <taxon>Immersiella</taxon>
    </lineage>
</organism>